<keyword evidence="2" id="KW-0238">DNA-binding</keyword>
<comment type="caution">
    <text evidence="2">The sequence shown here is derived from an EMBL/GenBank/DDBJ whole genome shotgun (WGS) entry which is preliminary data.</text>
</comment>
<sequence>MKYYDIVPQSKEYHMKEPEVKACNNMLVRMPAEMKEKITEGAKRSFRSANNEVLYRLQLADEILSKATANA</sequence>
<proteinExistence type="predicted"/>
<evidence type="ECO:0000313" key="2">
    <source>
        <dbReference type="EMBL" id="PXB41165.1"/>
    </source>
</evidence>
<dbReference type="GO" id="GO:0043565">
    <property type="term" value="F:sequence-specific DNA binding"/>
    <property type="evidence" value="ECO:0007669"/>
    <property type="project" value="UniProtKB-ARBA"/>
</dbReference>
<dbReference type="Gene3D" id="1.10.1220.10">
    <property type="entry name" value="Met repressor-like"/>
    <property type="match status" value="1"/>
</dbReference>
<organism evidence="2 3">
    <name type="scientific">Enterobacter hormaechei</name>
    <dbReference type="NCBI Taxonomy" id="158836"/>
    <lineage>
        <taxon>Bacteria</taxon>
        <taxon>Pseudomonadati</taxon>
        <taxon>Pseudomonadota</taxon>
        <taxon>Gammaproteobacteria</taxon>
        <taxon>Enterobacterales</taxon>
        <taxon>Enterobacteriaceae</taxon>
        <taxon>Enterobacter</taxon>
        <taxon>Enterobacter cloacae complex</taxon>
    </lineage>
</organism>
<evidence type="ECO:0000259" key="1">
    <source>
        <dbReference type="Pfam" id="PF03869"/>
    </source>
</evidence>
<dbReference type="SUPFAM" id="SSF47598">
    <property type="entry name" value="Ribbon-helix-helix"/>
    <property type="match status" value="1"/>
</dbReference>
<dbReference type="InterPro" id="IPR013321">
    <property type="entry name" value="Arc_rbn_hlx_hlx"/>
</dbReference>
<reference evidence="2 3" key="1">
    <citation type="submission" date="2018-05" db="EMBL/GenBank/DDBJ databases">
        <title>Evaluation of testing and processing parameters for the GenePOC Carba assay.</title>
        <authorList>
            <person name="Walsh T.R."/>
        </authorList>
    </citation>
    <scope>NUCLEOTIDE SEQUENCE [LARGE SCALE GENOMIC DNA]</scope>
    <source>
        <strain evidence="2 3">PECIMP</strain>
    </source>
</reference>
<dbReference type="Pfam" id="PF03869">
    <property type="entry name" value="Arc"/>
    <property type="match status" value="1"/>
</dbReference>
<dbReference type="InterPro" id="IPR010985">
    <property type="entry name" value="Ribbon_hlx_hlx"/>
</dbReference>
<dbReference type="InterPro" id="IPR005569">
    <property type="entry name" value="Arc_DNA-bd_dom"/>
</dbReference>
<dbReference type="GO" id="GO:0006355">
    <property type="term" value="P:regulation of DNA-templated transcription"/>
    <property type="evidence" value="ECO:0007669"/>
    <property type="project" value="InterPro"/>
</dbReference>
<feature type="domain" description="Arc-like DNA binding" evidence="1">
    <location>
        <begin position="28"/>
        <end position="58"/>
    </location>
</feature>
<dbReference type="AlphaFoldDB" id="A0A9X7Q6P9"/>
<protein>
    <submittedName>
        <fullName evidence="2">Arc family DNA-binding protein</fullName>
    </submittedName>
</protein>
<name>A0A9X7Q6P9_9ENTR</name>
<evidence type="ECO:0000313" key="3">
    <source>
        <dbReference type="Proteomes" id="UP000246375"/>
    </source>
</evidence>
<dbReference type="Proteomes" id="UP000246375">
    <property type="component" value="Unassembled WGS sequence"/>
</dbReference>
<accession>A0A9X7Q6P9</accession>
<dbReference type="EMBL" id="QHMI01000006">
    <property type="protein sequence ID" value="PXB41165.1"/>
    <property type="molecule type" value="Genomic_DNA"/>
</dbReference>
<gene>
    <name evidence="2" type="ORF">DL189_09345</name>
</gene>